<dbReference type="CDD" id="cd17917">
    <property type="entry name" value="DEXHc_RHA-like"/>
    <property type="match status" value="1"/>
</dbReference>
<dbReference type="SMART" id="SM00490">
    <property type="entry name" value="HELICc"/>
    <property type="match status" value="1"/>
</dbReference>
<dbReference type="GO" id="GO:0005634">
    <property type="term" value="C:nucleus"/>
    <property type="evidence" value="ECO:0007669"/>
    <property type="project" value="TreeGrafter"/>
</dbReference>
<protein>
    <recommendedName>
        <fullName evidence="11">RNA helicase</fullName>
    </recommendedName>
</protein>
<keyword evidence="1" id="KW-0547">Nucleotide-binding</keyword>
<dbReference type="Pfam" id="PF07717">
    <property type="entry name" value="OB_NTP_bind"/>
    <property type="match status" value="1"/>
</dbReference>
<evidence type="ECO:0000256" key="5">
    <source>
        <dbReference type="ARBA" id="ARBA00060772"/>
    </source>
</evidence>
<keyword evidence="10" id="KW-1185">Reference proteome</keyword>
<dbReference type="Gene3D" id="3.40.50.300">
    <property type="entry name" value="P-loop containing nucleotide triphosphate hydrolases"/>
    <property type="match status" value="2"/>
</dbReference>
<dbReference type="PROSITE" id="PS51192">
    <property type="entry name" value="HELICASE_ATP_BIND_1"/>
    <property type="match status" value="1"/>
</dbReference>
<proteinExistence type="inferred from homology"/>
<evidence type="ECO:0000313" key="9">
    <source>
        <dbReference type="EMBL" id="GAX73389.1"/>
    </source>
</evidence>
<gene>
    <name evidence="9" type="ORF">CEUSTIGMA_g842.t1</name>
</gene>
<accession>A0A250WRR5</accession>
<dbReference type="OrthoDB" id="5600252at2759"/>
<dbReference type="GO" id="GO:0016787">
    <property type="term" value="F:hydrolase activity"/>
    <property type="evidence" value="ECO:0007669"/>
    <property type="project" value="UniProtKB-KW"/>
</dbReference>
<dbReference type="InterPro" id="IPR011709">
    <property type="entry name" value="DEAD-box_helicase_OB_fold"/>
</dbReference>
<dbReference type="PROSITE" id="PS51194">
    <property type="entry name" value="HELICASE_CTER"/>
    <property type="match status" value="1"/>
</dbReference>
<dbReference type="InterPro" id="IPR014001">
    <property type="entry name" value="Helicase_ATP-bd"/>
</dbReference>
<dbReference type="FunFam" id="3.40.50.300:FF:001922">
    <property type="entry name" value="DEAH (Asp-Glu-Ala-His) box polypeptide 29"/>
    <property type="match status" value="1"/>
</dbReference>
<name>A0A250WRR5_9CHLO</name>
<comment type="similarity">
    <text evidence="5">Belongs to the DExH box helicase family.</text>
</comment>
<dbReference type="SMART" id="SM00487">
    <property type="entry name" value="DEXDc"/>
    <property type="match status" value="1"/>
</dbReference>
<keyword evidence="4" id="KW-0067">ATP-binding</keyword>
<dbReference type="InterPro" id="IPR027417">
    <property type="entry name" value="P-loop_NTPase"/>
</dbReference>
<dbReference type="GO" id="GO:0005524">
    <property type="term" value="F:ATP binding"/>
    <property type="evidence" value="ECO:0007669"/>
    <property type="project" value="UniProtKB-KW"/>
</dbReference>
<dbReference type="AlphaFoldDB" id="A0A250WRR5"/>
<keyword evidence="2" id="KW-0378">Hydrolase</keyword>
<evidence type="ECO:0000256" key="2">
    <source>
        <dbReference type="ARBA" id="ARBA00022801"/>
    </source>
</evidence>
<comment type="caution">
    <text evidence="9">The sequence shown here is derived from an EMBL/GenBank/DDBJ whole genome shotgun (WGS) entry which is preliminary data.</text>
</comment>
<dbReference type="SMART" id="SM00847">
    <property type="entry name" value="HA2"/>
    <property type="match status" value="1"/>
</dbReference>
<dbReference type="PANTHER" id="PTHR18934">
    <property type="entry name" value="ATP-DEPENDENT RNA HELICASE"/>
    <property type="match status" value="1"/>
</dbReference>
<feature type="region of interest" description="Disordered" evidence="6">
    <location>
        <begin position="710"/>
        <end position="738"/>
    </location>
</feature>
<keyword evidence="3" id="KW-0347">Helicase</keyword>
<dbReference type="InterPro" id="IPR001650">
    <property type="entry name" value="Helicase_C-like"/>
</dbReference>
<dbReference type="Pfam" id="PF00271">
    <property type="entry name" value="Helicase_C"/>
    <property type="match status" value="1"/>
</dbReference>
<dbReference type="InterPro" id="IPR011545">
    <property type="entry name" value="DEAD/DEAH_box_helicase_dom"/>
</dbReference>
<organism evidence="9 10">
    <name type="scientific">Chlamydomonas eustigma</name>
    <dbReference type="NCBI Taxonomy" id="1157962"/>
    <lineage>
        <taxon>Eukaryota</taxon>
        <taxon>Viridiplantae</taxon>
        <taxon>Chlorophyta</taxon>
        <taxon>core chlorophytes</taxon>
        <taxon>Chlorophyceae</taxon>
        <taxon>CS clade</taxon>
        <taxon>Chlamydomonadales</taxon>
        <taxon>Chlamydomonadaceae</taxon>
        <taxon>Chlamydomonas</taxon>
    </lineage>
</organism>
<dbReference type="Pfam" id="PF04408">
    <property type="entry name" value="WHD_HA2"/>
    <property type="match status" value="1"/>
</dbReference>
<dbReference type="EMBL" id="BEGY01000003">
    <property type="protein sequence ID" value="GAX73389.1"/>
    <property type="molecule type" value="Genomic_DNA"/>
</dbReference>
<dbReference type="FunFam" id="1.20.120.1080:FF:000002">
    <property type="entry name" value="Putative ATP-dependent RNA helicase DHX36"/>
    <property type="match status" value="1"/>
</dbReference>
<dbReference type="Pfam" id="PF21010">
    <property type="entry name" value="HA2_C"/>
    <property type="match status" value="1"/>
</dbReference>
<evidence type="ECO:0000313" key="10">
    <source>
        <dbReference type="Proteomes" id="UP000232323"/>
    </source>
</evidence>
<dbReference type="Pfam" id="PF00270">
    <property type="entry name" value="DEAD"/>
    <property type="match status" value="1"/>
</dbReference>
<feature type="region of interest" description="Disordered" evidence="6">
    <location>
        <begin position="308"/>
        <end position="331"/>
    </location>
</feature>
<dbReference type="PANTHER" id="PTHR18934:SF237">
    <property type="entry name" value="ATP-DEPENDENT DNA_RNA HELICASE DHX36"/>
    <property type="match status" value="1"/>
</dbReference>
<feature type="compositionally biased region" description="Polar residues" evidence="6">
    <location>
        <begin position="710"/>
        <end position="725"/>
    </location>
</feature>
<dbReference type="STRING" id="1157962.A0A250WRR5"/>
<dbReference type="Proteomes" id="UP000232323">
    <property type="component" value="Unassembled WGS sequence"/>
</dbReference>
<dbReference type="InterPro" id="IPR048333">
    <property type="entry name" value="HA2_WH"/>
</dbReference>
<evidence type="ECO:0008006" key="11">
    <source>
        <dbReference type="Google" id="ProtNLM"/>
    </source>
</evidence>
<sequence>MVHNSQVCVISGHTGCGKTTQVPQFILEHQLNRGSSKDLSTRWRGVQPLPVTVAHYNVQPVSIMCTQPRRISAVSVAQRVALEQGQRLGEGVGYSIRFEGSSSKRTKLLFCTTGVLVRQLMEDPLLSKTTHLIIDEVHERCMESDLLITLMKHLLPKRPDFKLILMSATMNEQLFSSYFKDCPVLLIPGTLFPVKELYLEDVLALTNYTPSDPKGPYIRHQIKVPQLDTPGGLGPSTAAQKLRDLELASFEQLKSLYSEKVLTTLKALDTGKVNHELVLACILWILDHDGVNSQSVVGASASEIKLNSAKRFPNPTPQSGRGGGKKPSLPQTRLSLSDFNFRPDGAILIFLPGLSDITKVYEACLANTKVCAATGGGRYCIPLHSSLESEDQQRAFEHPGQGLRKVILATNIAETSVTIDDVVWVIDAGRVKEMRYAAATHMQALVECWESRASAMQRKGRAGRVSSGCCMRLFSRFTHIEVMEEQQLPEILRTPLEGLVLQLKLLRTTEASGCTLEQFLCTAIEPPDAIAVQAAVRSLVTLGALEPSRVQEKIELVTSASDMDLTPLGRILAAMPVEARIGKMLVYAAILGCVDSVTTIAAALSTRSPFVNPLEKRAEAKEARMTFCQEQSDLITVWHAYQKWIEAKKKGREHERQFCRDSFLSWRHLSAMAQVKKHLRLALMDVGLIRRTSQSGRGGYLELVQLDNAPSSRSTCGHHSSQSSWMRRRRHQPIPQYPSHADSFSGLISLSGDHVHDSSNSDNSEGREDEYSGDLAVIKACLVAGLYPNVAVVKDLRKLVAGCKNPKNFGAGKGRPPQFITQVFSPDGQSQGQLALLHPSSVNHSCREFSSPFVLFSEMVDTSEVYLKDCSIMAAAPLLLFGGKMQVIPALPSNKSRAVGVVDLVVGSYLMQPEFTLSPGEGLEEDGTVVHLILDSYLNFQCTQKMAARLESIRKKIQHLVQEGVIRGAQYVNTFLLPMKREVMIALADVDLKERCPSKQLAFSHVTEQKLKTAN</sequence>
<dbReference type="InterPro" id="IPR007502">
    <property type="entry name" value="Helicase-assoc_dom"/>
</dbReference>
<evidence type="ECO:0000259" key="7">
    <source>
        <dbReference type="PROSITE" id="PS51192"/>
    </source>
</evidence>
<dbReference type="GO" id="GO:0004386">
    <property type="term" value="F:helicase activity"/>
    <property type="evidence" value="ECO:0007669"/>
    <property type="project" value="UniProtKB-KW"/>
</dbReference>
<dbReference type="GO" id="GO:0003723">
    <property type="term" value="F:RNA binding"/>
    <property type="evidence" value="ECO:0007669"/>
    <property type="project" value="TreeGrafter"/>
</dbReference>
<evidence type="ECO:0000259" key="8">
    <source>
        <dbReference type="PROSITE" id="PS51194"/>
    </source>
</evidence>
<dbReference type="Gene3D" id="1.20.120.1080">
    <property type="match status" value="1"/>
</dbReference>
<evidence type="ECO:0000256" key="3">
    <source>
        <dbReference type="ARBA" id="ARBA00022806"/>
    </source>
</evidence>
<evidence type="ECO:0000256" key="6">
    <source>
        <dbReference type="SAM" id="MobiDB-lite"/>
    </source>
</evidence>
<evidence type="ECO:0000256" key="1">
    <source>
        <dbReference type="ARBA" id="ARBA00022741"/>
    </source>
</evidence>
<feature type="domain" description="Helicase ATP-binding" evidence="7">
    <location>
        <begin position="1"/>
        <end position="188"/>
    </location>
</feature>
<evidence type="ECO:0000256" key="4">
    <source>
        <dbReference type="ARBA" id="ARBA00022840"/>
    </source>
</evidence>
<dbReference type="CDD" id="cd18791">
    <property type="entry name" value="SF2_C_RHA"/>
    <property type="match status" value="1"/>
</dbReference>
<dbReference type="SUPFAM" id="SSF52540">
    <property type="entry name" value="P-loop containing nucleoside triphosphate hydrolases"/>
    <property type="match status" value="1"/>
</dbReference>
<feature type="domain" description="Helicase C-terminal" evidence="8">
    <location>
        <begin position="328"/>
        <end position="507"/>
    </location>
</feature>
<reference evidence="9 10" key="1">
    <citation type="submission" date="2017-08" db="EMBL/GenBank/DDBJ databases">
        <title>Acidophilic green algal genome provides insights into adaptation to an acidic environment.</title>
        <authorList>
            <person name="Hirooka S."/>
            <person name="Hirose Y."/>
            <person name="Kanesaki Y."/>
            <person name="Higuchi S."/>
            <person name="Fujiwara T."/>
            <person name="Onuma R."/>
            <person name="Era A."/>
            <person name="Ohbayashi R."/>
            <person name="Uzuka A."/>
            <person name="Nozaki H."/>
            <person name="Yoshikawa H."/>
            <person name="Miyagishima S.Y."/>
        </authorList>
    </citation>
    <scope>NUCLEOTIDE SEQUENCE [LARGE SCALE GENOMIC DNA]</scope>
    <source>
        <strain evidence="9 10">NIES-2499</strain>
    </source>
</reference>